<keyword evidence="3" id="KW-1185">Reference proteome</keyword>
<comment type="caution">
    <text evidence="2">The sequence shown here is derived from an EMBL/GenBank/DDBJ whole genome shotgun (WGS) entry which is preliminary data.</text>
</comment>
<feature type="compositionally biased region" description="Low complexity" evidence="1">
    <location>
        <begin position="84"/>
        <end position="98"/>
    </location>
</feature>
<accession>A0A9W6YX38</accession>
<protein>
    <submittedName>
        <fullName evidence="2">Unnamed protein product</fullName>
    </submittedName>
</protein>
<evidence type="ECO:0000313" key="2">
    <source>
        <dbReference type="EMBL" id="GMG40131.1"/>
    </source>
</evidence>
<name>A0A9W6YX38_AMBMO</name>
<evidence type="ECO:0000313" key="3">
    <source>
        <dbReference type="Proteomes" id="UP001165063"/>
    </source>
</evidence>
<gene>
    <name evidence="2" type="ORF">Amon01_000591500</name>
</gene>
<feature type="region of interest" description="Disordered" evidence="1">
    <location>
        <begin position="77"/>
        <end position="99"/>
    </location>
</feature>
<proteinExistence type="predicted"/>
<sequence>MKGYASTATRQVPLRLGSMSYRTAHQRASITNISRVPKYSKLARSCSTLTSSIKGSTCKIKSTKSNTPHQLKIVRFNSYQTPPGNDDGNSNNNNKYNSFPDKKFTEDEFDNLFVTFRKITHDESLTPYQMNDAVNRLFDAYHMEDAEPFSPGLALIKF</sequence>
<evidence type="ECO:0000256" key="1">
    <source>
        <dbReference type="SAM" id="MobiDB-lite"/>
    </source>
</evidence>
<dbReference type="EMBL" id="BSXU01003472">
    <property type="protein sequence ID" value="GMG40131.1"/>
    <property type="molecule type" value="Genomic_DNA"/>
</dbReference>
<organism evidence="2 3">
    <name type="scientific">Ambrosiozyma monospora</name>
    <name type="common">Yeast</name>
    <name type="synonym">Endomycopsis monosporus</name>
    <dbReference type="NCBI Taxonomy" id="43982"/>
    <lineage>
        <taxon>Eukaryota</taxon>
        <taxon>Fungi</taxon>
        <taxon>Dikarya</taxon>
        <taxon>Ascomycota</taxon>
        <taxon>Saccharomycotina</taxon>
        <taxon>Pichiomycetes</taxon>
        <taxon>Pichiales</taxon>
        <taxon>Pichiaceae</taxon>
        <taxon>Ambrosiozyma</taxon>
    </lineage>
</organism>
<dbReference type="Proteomes" id="UP001165063">
    <property type="component" value="Unassembled WGS sequence"/>
</dbReference>
<reference evidence="2" key="1">
    <citation type="submission" date="2023-04" db="EMBL/GenBank/DDBJ databases">
        <title>Ambrosiozyma monospora NBRC 1965.</title>
        <authorList>
            <person name="Ichikawa N."/>
            <person name="Sato H."/>
            <person name="Tonouchi N."/>
        </authorList>
    </citation>
    <scope>NUCLEOTIDE SEQUENCE</scope>
    <source>
        <strain evidence="2">NBRC 1965</strain>
    </source>
</reference>
<dbReference type="AlphaFoldDB" id="A0A9W6YX38"/>